<protein>
    <submittedName>
        <fullName evidence="1">Uncharacterized protein</fullName>
    </submittedName>
</protein>
<organism evidence="1 2">
    <name type="scientific">Streptomyces achmelvichensis</name>
    <dbReference type="NCBI Taxonomy" id="3134111"/>
    <lineage>
        <taxon>Bacteria</taxon>
        <taxon>Bacillati</taxon>
        <taxon>Actinomycetota</taxon>
        <taxon>Actinomycetes</taxon>
        <taxon>Kitasatosporales</taxon>
        <taxon>Streptomycetaceae</taxon>
        <taxon>Streptomyces</taxon>
    </lineage>
</organism>
<reference evidence="1" key="1">
    <citation type="submission" date="2024-03" db="EMBL/GenBank/DDBJ databases">
        <title>Novel Streptomyces species of biotechnological and ecological value are a feature of Machair soil.</title>
        <authorList>
            <person name="Prole J.R."/>
            <person name="Goodfellow M."/>
            <person name="Allenby N."/>
            <person name="Ward A.C."/>
        </authorList>
    </citation>
    <scope>NUCLEOTIDE SEQUENCE</scope>
    <source>
        <strain evidence="1">MS2.AVA.5</strain>
    </source>
</reference>
<gene>
    <name evidence="1" type="ORF">WKI67_07345</name>
</gene>
<comment type="caution">
    <text evidence="1">The sequence shown here is derived from an EMBL/GenBank/DDBJ whole genome shotgun (WGS) entry which is preliminary data.</text>
</comment>
<proteinExistence type="predicted"/>
<accession>A0ACC6PPD4</accession>
<evidence type="ECO:0000313" key="1">
    <source>
        <dbReference type="EMBL" id="MEJ8633208.1"/>
    </source>
</evidence>
<dbReference type="Proteomes" id="UP001377168">
    <property type="component" value="Unassembled WGS sequence"/>
</dbReference>
<evidence type="ECO:0000313" key="2">
    <source>
        <dbReference type="Proteomes" id="UP001377168"/>
    </source>
</evidence>
<dbReference type="EMBL" id="JBBKAJ010000022">
    <property type="protein sequence ID" value="MEJ8633208.1"/>
    <property type="molecule type" value="Genomic_DNA"/>
</dbReference>
<sequence length="271" mass="28870">MVASPSSPYTVEFSQPEETCDEDAGITLSRATGERLACSKLPPHPNASDDTGEFSQQEVTEVTELSSSLALDGGLNASDQRTVERKVKAISRDNGYEQPESSLERTTSAVGRYGLVGGLGLIVLGVGGALVGLRVGTVETERNGVQAVPVELAVLAMAQQAAPEVIESVARRCLAENHDEGEFDDRIMAFYEQLRAQYPEFLPYSDDPRPPWLAAPLSVGTDHVIILMSGAMSAVPALLRIHELAQDHGLNVVDAADLTSGSRQPEQPSTG</sequence>
<name>A0ACC6PPD4_9ACTN</name>
<keyword evidence="2" id="KW-1185">Reference proteome</keyword>